<evidence type="ECO:0000313" key="2">
    <source>
        <dbReference type="EMBL" id="ALB08736.1"/>
    </source>
</evidence>
<sequence length="456" mass="47456">MTQALPLPSLELASQRLHGGETTSVQLTEQALARTMSGEGPKVFTRVFQGAALAEARASDVLRAAGLARSPIEGLPVSVKDLFDIAGFPTLGGSRLLADAPPAQRTAEVVQRLRQAGAVIVGTTNMTEFAYSGLGINPHYGTPRNPWQRDEGGGRIPGGSSSGAAISVTDGMAMAAIGSDTGGSVRIPSALCGLTGFKPTARRVSMEGVLPLSANLDSIGPLAPSVRCCATLDAILSGEPLGELHAAPLQGLRLLAPTNVVLDGMDATVAAAWERALSLLSQAGAHITHVVVAPFGELADINSKGGFTAAEAWAWHRHHIATRLSEYDPRVGTRILRGKDISAADYIDLLARRRQWIAAVSAQMADHDLIVMPTVPVVAPKIADLTQSDEAYFGANGLILRNPTLINFLDGCAISLPCHRAGEAPVGLSLAGLGGQDRRLLSVALAVERLLASAQG</sequence>
<dbReference type="InterPro" id="IPR000120">
    <property type="entry name" value="Amidase"/>
</dbReference>
<protein>
    <submittedName>
        <fullName evidence="2">Amidase</fullName>
        <ecNumber evidence="2">3.5.1.4</ecNumber>
    </submittedName>
</protein>
<proteinExistence type="predicted"/>
<evidence type="ECO:0000259" key="1">
    <source>
        <dbReference type="Pfam" id="PF01425"/>
    </source>
</evidence>
<reference evidence="2" key="1">
    <citation type="submission" date="2015-03" db="EMBL/GenBank/DDBJ databases">
        <title>Mining and Biochemical Characterization of Three Versatile Amidase Super Family Members from Genome of Delftia tsuruhatensis ZJB-05174.</title>
        <authorList>
            <person name="Wu Z.M."/>
            <person name="Zheng R.C."/>
            <person name="Zheng Y.G."/>
        </authorList>
    </citation>
    <scope>NUCLEOTIDE SEQUENCE</scope>
    <source>
        <strain evidence="2">ZJB-05174</strain>
    </source>
</reference>
<dbReference type="EC" id="3.5.1.4" evidence="2"/>
<gene>
    <name evidence="2" type="primary">ami2</name>
</gene>
<dbReference type="InterPro" id="IPR023631">
    <property type="entry name" value="Amidase_dom"/>
</dbReference>
<dbReference type="NCBIfam" id="NF005460">
    <property type="entry name" value="PRK07056.1"/>
    <property type="match status" value="1"/>
</dbReference>
<feature type="domain" description="Amidase" evidence="1">
    <location>
        <begin position="28"/>
        <end position="441"/>
    </location>
</feature>
<dbReference type="PANTHER" id="PTHR11895">
    <property type="entry name" value="TRANSAMIDASE"/>
    <property type="match status" value="1"/>
</dbReference>
<dbReference type="GO" id="GO:0004040">
    <property type="term" value="F:amidase activity"/>
    <property type="evidence" value="ECO:0007669"/>
    <property type="project" value="UniProtKB-EC"/>
</dbReference>
<keyword evidence="2" id="KW-0378">Hydrolase</keyword>
<dbReference type="SUPFAM" id="SSF75304">
    <property type="entry name" value="Amidase signature (AS) enzymes"/>
    <property type="match status" value="1"/>
</dbReference>
<dbReference type="AlphaFoldDB" id="A0A0M4AWK2"/>
<dbReference type="EMBL" id="KP943493">
    <property type="protein sequence ID" value="ALB08736.1"/>
    <property type="molecule type" value="Genomic_DNA"/>
</dbReference>
<name>A0A0M4AWK2_9BURK</name>
<organism evidence="2">
    <name type="scientific">Delftia tsuruhatensis</name>
    <dbReference type="NCBI Taxonomy" id="180282"/>
    <lineage>
        <taxon>Bacteria</taxon>
        <taxon>Pseudomonadati</taxon>
        <taxon>Pseudomonadota</taxon>
        <taxon>Betaproteobacteria</taxon>
        <taxon>Burkholderiales</taxon>
        <taxon>Comamonadaceae</taxon>
        <taxon>Delftia</taxon>
    </lineage>
</organism>
<dbReference type="PANTHER" id="PTHR11895:SF176">
    <property type="entry name" value="AMIDASE AMID-RELATED"/>
    <property type="match status" value="1"/>
</dbReference>
<dbReference type="Gene3D" id="3.90.1300.10">
    <property type="entry name" value="Amidase signature (AS) domain"/>
    <property type="match status" value="1"/>
</dbReference>
<dbReference type="InterPro" id="IPR036928">
    <property type="entry name" value="AS_sf"/>
</dbReference>
<accession>A0A0M4AWK2</accession>
<dbReference type="Pfam" id="PF01425">
    <property type="entry name" value="Amidase"/>
    <property type="match status" value="1"/>
</dbReference>